<gene>
    <name evidence="1" type="ORF">BN961_00386</name>
</gene>
<keyword evidence="2" id="KW-1185">Reference proteome</keyword>
<organism evidence="1 2">
    <name type="scientific">Afipia felis</name>
    <name type="common">Cat scratch disease bacillus</name>
    <dbReference type="NCBI Taxonomy" id="1035"/>
    <lineage>
        <taxon>Bacteria</taxon>
        <taxon>Pseudomonadati</taxon>
        <taxon>Pseudomonadota</taxon>
        <taxon>Alphaproteobacteria</taxon>
        <taxon>Hyphomicrobiales</taxon>
        <taxon>Nitrobacteraceae</taxon>
        <taxon>Afipia</taxon>
    </lineage>
</organism>
<accession>A0A090MH97</accession>
<name>A0A090MH97_AFIFE</name>
<reference evidence="1 2" key="1">
    <citation type="journal article" date="2014" name="Genome Announc.">
        <title>Genome Sequence of Afipia felis Strain 76713, Isolated in Hospital Water Using an Amoeba Co-Culture Procedure.</title>
        <authorList>
            <person name="Benamar S."/>
            <person name="La Scola B."/>
            <person name="Croce O."/>
        </authorList>
    </citation>
    <scope>NUCLEOTIDE SEQUENCE [LARGE SCALE GENOMIC DNA]</scope>
    <source>
        <strain evidence="1 2">76713</strain>
    </source>
</reference>
<evidence type="ECO:0000313" key="1">
    <source>
        <dbReference type="EMBL" id="CEG07005.1"/>
    </source>
</evidence>
<protein>
    <submittedName>
        <fullName evidence="1">Uncharacterized protein</fullName>
    </submittedName>
</protein>
<proteinExistence type="predicted"/>
<dbReference type="Proteomes" id="UP000035762">
    <property type="component" value="Unassembled WGS sequence"/>
</dbReference>
<comment type="caution">
    <text evidence="1">The sequence shown here is derived from an EMBL/GenBank/DDBJ whole genome shotgun (WGS) entry which is preliminary data.</text>
</comment>
<evidence type="ECO:0000313" key="2">
    <source>
        <dbReference type="Proteomes" id="UP000035762"/>
    </source>
</evidence>
<sequence>MEEFLDTENLKFLHTENLKLYRKVLDETTDEVKRQIRCRIDPQRTRKRAETDKSQR</sequence>
<dbReference type="EMBL" id="CCAZ020000001">
    <property type="protein sequence ID" value="CEG07005.1"/>
    <property type="molecule type" value="Genomic_DNA"/>
</dbReference>
<dbReference type="AlphaFoldDB" id="A0A090MH97"/>